<keyword evidence="3" id="KW-1185">Reference proteome</keyword>
<protein>
    <submittedName>
        <fullName evidence="2">Uncharacterized protein</fullName>
    </submittedName>
</protein>
<dbReference type="AlphaFoldDB" id="A0A392R109"/>
<reference evidence="2 3" key="1">
    <citation type="journal article" date="2018" name="Front. Plant Sci.">
        <title>Red Clover (Trifolium pratense) and Zigzag Clover (T. medium) - A Picture of Genomic Similarities and Differences.</title>
        <authorList>
            <person name="Dluhosova J."/>
            <person name="Istvanek J."/>
            <person name="Nedelnik J."/>
            <person name="Repkova J."/>
        </authorList>
    </citation>
    <scope>NUCLEOTIDE SEQUENCE [LARGE SCALE GENOMIC DNA]</scope>
    <source>
        <strain evidence="3">cv. 10/8</strain>
        <tissue evidence="2">Leaf</tissue>
    </source>
</reference>
<dbReference type="Proteomes" id="UP000265520">
    <property type="component" value="Unassembled WGS sequence"/>
</dbReference>
<feature type="non-terminal residue" evidence="2">
    <location>
        <position position="1"/>
    </location>
</feature>
<sequence length="45" mass="4828">SSLGERKRERRRATTHFLAGARENDNSSPDLAGREAASSIGDSVV</sequence>
<evidence type="ECO:0000313" key="3">
    <source>
        <dbReference type="Proteomes" id="UP000265520"/>
    </source>
</evidence>
<comment type="caution">
    <text evidence="2">The sequence shown here is derived from an EMBL/GenBank/DDBJ whole genome shotgun (WGS) entry which is preliminary data.</text>
</comment>
<accession>A0A392R109</accession>
<name>A0A392R109_9FABA</name>
<evidence type="ECO:0000313" key="2">
    <source>
        <dbReference type="EMBL" id="MCI29506.1"/>
    </source>
</evidence>
<evidence type="ECO:0000256" key="1">
    <source>
        <dbReference type="SAM" id="MobiDB-lite"/>
    </source>
</evidence>
<feature type="region of interest" description="Disordered" evidence="1">
    <location>
        <begin position="1"/>
        <end position="45"/>
    </location>
</feature>
<organism evidence="2 3">
    <name type="scientific">Trifolium medium</name>
    <dbReference type="NCBI Taxonomy" id="97028"/>
    <lineage>
        <taxon>Eukaryota</taxon>
        <taxon>Viridiplantae</taxon>
        <taxon>Streptophyta</taxon>
        <taxon>Embryophyta</taxon>
        <taxon>Tracheophyta</taxon>
        <taxon>Spermatophyta</taxon>
        <taxon>Magnoliopsida</taxon>
        <taxon>eudicotyledons</taxon>
        <taxon>Gunneridae</taxon>
        <taxon>Pentapetalae</taxon>
        <taxon>rosids</taxon>
        <taxon>fabids</taxon>
        <taxon>Fabales</taxon>
        <taxon>Fabaceae</taxon>
        <taxon>Papilionoideae</taxon>
        <taxon>50 kb inversion clade</taxon>
        <taxon>NPAAA clade</taxon>
        <taxon>Hologalegina</taxon>
        <taxon>IRL clade</taxon>
        <taxon>Trifolieae</taxon>
        <taxon>Trifolium</taxon>
    </lineage>
</organism>
<dbReference type="EMBL" id="LXQA010173034">
    <property type="protein sequence ID" value="MCI29506.1"/>
    <property type="molecule type" value="Genomic_DNA"/>
</dbReference>
<proteinExistence type="predicted"/>